<comment type="caution">
    <text evidence="2">The sequence shown here is derived from an EMBL/GenBank/DDBJ whole genome shotgun (WGS) entry which is preliminary data.</text>
</comment>
<dbReference type="PANTHER" id="PTHR11257:SF12">
    <property type="entry name" value="EJACULATORY BULB-SPECIFIC PROTEIN 3-RELATED"/>
    <property type="match status" value="1"/>
</dbReference>
<evidence type="ECO:0000256" key="1">
    <source>
        <dbReference type="SAM" id="SignalP"/>
    </source>
</evidence>
<feature type="chain" id="PRO_5045790203" evidence="1">
    <location>
        <begin position="18"/>
        <end position="126"/>
    </location>
</feature>
<sequence>MRIELLCLALVIACVGAEITGYTTRYDHINLDDILYNNRLLKNYYNCMVGVGRCTADATKLKLYFPDALNTKCSKCTPVQKKKVKRTVEFLMKYKPEMWEGLVKKYDPTGELTKNILTDPAFLGNV</sequence>
<dbReference type="Pfam" id="PF03392">
    <property type="entry name" value="OS-D"/>
    <property type="match status" value="1"/>
</dbReference>
<evidence type="ECO:0000313" key="3">
    <source>
        <dbReference type="Proteomes" id="UP001359485"/>
    </source>
</evidence>
<dbReference type="Gene3D" id="1.10.2080.10">
    <property type="entry name" value="Insect odorant-binding protein A10/Ejaculatory bulb-specific protein 3"/>
    <property type="match status" value="1"/>
</dbReference>
<keyword evidence="3" id="KW-1185">Reference proteome</keyword>
<reference evidence="2 3" key="1">
    <citation type="submission" date="2023-09" db="EMBL/GenBank/DDBJ databases">
        <title>Genomes of two closely related lineages of the louse Polyplax serrata with different host specificities.</title>
        <authorList>
            <person name="Martinu J."/>
            <person name="Tarabai H."/>
            <person name="Stefka J."/>
            <person name="Hypsa V."/>
        </authorList>
    </citation>
    <scope>NUCLEOTIDE SEQUENCE [LARGE SCALE GENOMIC DNA]</scope>
    <source>
        <strain evidence="2">98ZLc_SE</strain>
    </source>
</reference>
<keyword evidence="1" id="KW-0732">Signal</keyword>
<dbReference type="SUPFAM" id="SSF100910">
    <property type="entry name" value="Chemosensory protein Csp2"/>
    <property type="match status" value="1"/>
</dbReference>
<dbReference type="InterPro" id="IPR005055">
    <property type="entry name" value="A10/PebIII"/>
</dbReference>
<dbReference type="InterPro" id="IPR036682">
    <property type="entry name" value="OS_D_A10/PebIII_sf"/>
</dbReference>
<evidence type="ECO:0000313" key="2">
    <source>
        <dbReference type="EMBL" id="KAK6624049.1"/>
    </source>
</evidence>
<proteinExistence type="predicted"/>
<protein>
    <submittedName>
        <fullName evidence="2">Uncharacterized protein</fullName>
    </submittedName>
</protein>
<accession>A0ABR1AQ24</accession>
<organism evidence="2 3">
    <name type="scientific">Polyplax serrata</name>
    <name type="common">Common mouse louse</name>
    <dbReference type="NCBI Taxonomy" id="468196"/>
    <lineage>
        <taxon>Eukaryota</taxon>
        <taxon>Metazoa</taxon>
        <taxon>Ecdysozoa</taxon>
        <taxon>Arthropoda</taxon>
        <taxon>Hexapoda</taxon>
        <taxon>Insecta</taxon>
        <taxon>Pterygota</taxon>
        <taxon>Neoptera</taxon>
        <taxon>Paraneoptera</taxon>
        <taxon>Psocodea</taxon>
        <taxon>Troctomorpha</taxon>
        <taxon>Phthiraptera</taxon>
        <taxon>Anoplura</taxon>
        <taxon>Polyplacidae</taxon>
        <taxon>Polyplax</taxon>
    </lineage>
</organism>
<dbReference type="EMBL" id="JAWJWF010000046">
    <property type="protein sequence ID" value="KAK6624049.1"/>
    <property type="molecule type" value="Genomic_DNA"/>
</dbReference>
<feature type="signal peptide" evidence="1">
    <location>
        <begin position="1"/>
        <end position="17"/>
    </location>
</feature>
<name>A0ABR1AQ24_POLSC</name>
<dbReference type="Proteomes" id="UP001359485">
    <property type="component" value="Unassembled WGS sequence"/>
</dbReference>
<dbReference type="PANTHER" id="PTHR11257">
    <property type="entry name" value="CHEMOSENSORY PROTEIN-RELATED"/>
    <property type="match status" value="1"/>
</dbReference>
<gene>
    <name evidence="2" type="ORF">RUM44_010907</name>
</gene>